<gene>
    <name evidence="8" type="ORF">ETP66_08190</name>
</gene>
<organism evidence="8 9">
    <name type="scientific">Thermus thermamylovorans</name>
    <dbReference type="NCBI Taxonomy" id="2509362"/>
    <lineage>
        <taxon>Bacteria</taxon>
        <taxon>Thermotogati</taxon>
        <taxon>Deinococcota</taxon>
        <taxon>Deinococci</taxon>
        <taxon>Thermales</taxon>
        <taxon>Thermaceae</taxon>
        <taxon>Thermus</taxon>
    </lineage>
</organism>
<name>A0A4Q9B372_9DEIN</name>
<keyword evidence="3 5" id="KW-0238">DNA-binding</keyword>
<dbReference type="Gene3D" id="1.10.443.10">
    <property type="entry name" value="Intergrase catalytic core"/>
    <property type="match status" value="1"/>
</dbReference>
<dbReference type="InterPro" id="IPR013762">
    <property type="entry name" value="Integrase-like_cat_sf"/>
</dbReference>
<comment type="similarity">
    <text evidence="1">Belongs to the 'phage' integrase family.</text>
</comment>
<dbReference type="GO" id="GO:0006310">
    <property type="term" value="P:DNA recombination"/>
    <property type="evidence" value="ECO:0007669"/>
    <property type="project" value="UniProtKB-KW"/>
</dbReference>
<protein>
    <submittedName>
        <fullName evidence="8">Site-specific integrase</fullName>
    </submittedName>
</protein>
<evidence type="ECO:0000256" key="4">
    <source>
        <dbReference type="ARBA" id="ARBA00023172"/>
    </source>
</evidence>
<evidence type="ECO:0000256" key="1">
    <source>
        <dbReference type="ARBA" id="ARBA00008857"/>
    </source>
</evidence>
<dbReference type="CDD" id="cd01189">
    <property type="entry name" value="INT_ICEBs1_C_like"/>
    <property type="match status" value="1"/>
</dbReference>
<feature type="domain" description="Core-binding (CB)" evidence="7">
    <location>
        <begin position="71"/>
        <end position="160"/>
    </location>
</feature>
<dbReference type="InterPro" id="IPR050808">
    <property type="entry name" value="Phage_Integrase"/>
</dbReference>
<dbReference type="PROSITE" id="PS00221">
    <property type="entry name" value="MIP"/>
    <property type="match status" value="1"/>
</dbReference>
<evidence type="ECO:0000256" key="3">
    <source>
        <dbReference type="ARBA" id="ARBA00023125"/>
    </source>
</evidence>
<dbReference type="GO" id="GO:0003677">
    <property type="term" value="F:DNA binding"/>
    <property type="evidence" value="ECO:0007669"/>
    <property type="project" value="UniProtKB-UniRule"/>
</dbReference>
<dbReference type="InterPro" id="IPR002104">
    <property type="entry name" value="Integrase_catalytic"/>
</dbReference>
<evidence type="ECO:0000259" key="6">
    <source>
        <dbReference type="PROSITE" id="PS51898"/>
    </source>
</evidence>
<dbReference type="InterPro" id="IPR022357">
    <property type="entry name" value="MIP_CS"/>
</dbReference>
<dbReference type="Gene3D" id="1.10.150.130">
    <property type="match status" value="1"/>
</dbReference>
<dbReference type="PROSITE" id="PS51900">
    <property type="entry name" value="CB"/>
    <property type="match status" value="1"/>
</dbReference>
<dbReference type="PANTHER" id="PTHR30629">
    <property type="entry name" value="PROPHAGE INTEGRASE"/>
    <property type="match status" value="1"/>
</dbReference>
<dbReference type="InterPro" id="IPR011010">
    <property type="entry name" value="DNA_brk_join_enz"/>
</dbReference>
<evidence type="ECO:0000313" key="8">
    <source>
        <dbReference type="EMBL" id="TBH20112.1"/>
    </source>
</evidence>
<dbReference type="EMBL" id="SIJL01000009">
    <property type="protein sequence ID" value="TBH20112.1"/>
    <property type="molecule type" value="Genomic_DNA"/>
</dbReference>
<keyword evidence="4" id="KW-0233">DNA recombination</keyword>
<dbReference type="RefSeq" id="WP_130842147.1">
    <property type="nucleotide sequence ID" value="NZ_SIJL01000009.1"/>
</dbReference>
<dbReference type="InterPro" id="IPR010998">
    <property type="entry name" value="Integrase_recombinase_N"/>
</dbReference>
<dbReference type="PANTHER" id="PTHR30629:SF2">
    <property type="entry name" value="PROPHAGE INTEGRASE INTS-RELATED"/>
    <property type="match status" value="1"/>
</dbReference>
<dbReference type="InterPro" id="IPR044068">
    <property type="entry name" value="CB"/>
</dbReference>
<keyword evidence="9" id="KW-1185">Reference proteome</keyword>
<dbReference type="Proteomes" id="UP000292858">
    <property type="component" value="Unassembled WGS sequence"/>
</dbReference>
<dbReference type="SUPFAM" id="SSF56349">
    <property type="entry name" value="DNA breaking-rejoining enzymes"/>
    <property type="match status" value="1"/>
</dbReference>
<sequence length="393" mass="44738">MPKRRGKGTGTVYRHKASGRWCAELHVGFDPDTGRPKRITAYFPTRKEAEVWLSEQVARYHKGLLADPRAITLREWAEGWLHRKAQEVRDRTLHLYRQELGYALPSLKEPHLPDPLGQMRLQEVQPTHIRTALDALAPKLSPRTVRKVRQRLFQLFEEALSLEVVHRNPVAPVKVRAAPQGGRTGRALEDGEVQALLSALDQHPDPRTALALRLCLALGLRKGEVLGLQWGDLDLEEGTLTVRRTWVHNGQQGVTSLPKTQTSQRTLPIPHSTLERLRRYREWWKERLGGPPPSDAWVFPGNRGGRPLDLNALNHTLRRLAQRLGLGRIRVHDLRHTYGSLLLSRGASVEVVSERMGHANPTITLAVYRHILERERREWILDPEDLVAPKAQA</sequence>
<keyword evidence="2" id="KW-0229">DNA integration</keyword>
<dbReference type="GO" id="GO:0015074">
    <property type="term" value="P:DNA integration"/>
    <property type="evidence" value="ECO:0007669"/>
    <property type="project" value="UniProtKB-KW"/>
</dbReference>
<comment type="caution">
    <text evidence="8">The sequence shown here is derived from an EMBL/GenBank/DDBJ whole genome shotgun (WGS) entry which is preliminary data.</text>
</comment>
<dbReference type="PROSITE" id="PS51898">
    <property type="entry name" value="TYR_RECOMBINASE"/>
    <property type="match status" value="1"/>
</dbReference>
<reference evidence="8 9" key="1">
    <citation type="submission" date="2019-02" db="EMBL/GenBank/DDBJ databases">
        <title>Thermus sp. a novel from hot spring.</title>
        <authorList>
            <person name="Zhao Z."/>
        </authorList>
    </citation>
    <scope>NUCLEOTIDE SEQUENCE [LARGE SCALE GENOMIC DNA]</scope>
    <source>
        <strain evidence="8 9">CFH 72773T</strain>
    </source>
</reference>
<evidence type="ECO:0000259" key="7">
    <source>
        <dbReference type="PROSITE" id="PS51900"/>
    </source>
</evidence>
<evidence type="ECO:0000256" key="2">
    <source>
        <dbReference type="ARBA" id="ARBA00022908"/>
    </source>
</evidence>
<accession>A0A4Q9B372</accession>
<proteinExistence type="inferred from homology"/>
<evidence type="ECO:0000256" key="5">
    <source>
        <dbReference type="PROSITE-ProRule" id="PRU01248"/>
    </source>
</evidence>
<dbReference type="OrthoDB" id="24185at2"/>
<evidence type="ECO:0000313" key="9">
    <source>
        <dbReference type="Proteomes" id="UP000292858"/>
    </source>
</evidence>
<dbReference type="Pfam" id="PF00589">
    <property type="entry name" value="Phage_integrase"/>
    <property type="match status" value="1"/>
</dbReference>
<feature type="domain" description="Tyr recombinase" evidence="6">
    <location>
        <begin position="183"/>
        <end position="381"/>
    </location>
</feature>
<dbReference type="AlphaFoldDB" id="A0A4Q9B372"/>